<organism evidence="1 2">
    <name type="scientific">Nicrophorus vespilloides</name>
    <name type="common">Boreal carrion beetle</name>
    <dbReference type="NCBI Taxonomy" id="110193"/>
    <lineage>
        <taxon>Eukaryota</taxon>
        <taxon>Metazoa</taxon>
        <taxon>Ecdysozoa</taxon>
        <taxon>Arthropoda</taxon>
        <taxon>Hexapoda</taxon>
        <taxon>Insecta</taxon>
        <taxon>Pterygota</taxon>
        <taxon>Neoptera</taxon>
        <taxon>Endopterygota</taxon>
        <taxon>Coleoptera</taxon>
        <taxon>Polyphaga</taxon>
        <taxon>Staphyliniformia</taxon>
        <taxon>Silphidae</taxon>
        <taxon>Nicrophorinae</taxon>
        <taxon>Nicrophorus</taxon>
    </lineage>
</organism>
<accession>A0ABM1MKB2</accession>
<gene>
    <name evidence="2" type="primary">LOC108561539</name>
</gene>
<reference evidence="2" key="1">
    <citation type="submission" date="2025-08" db="UniProtKB">
        <authorList>
            <consortium name="RefSeq"/>
        </authorList>
    </citation>
    <scope>IDENTIFICATION</scope>
</reference>
<evidence type="ECO:0000313" key="2">
    <source>
        <dbReference type="RefSeq" id="XP_017775012.1"/>
    </source>
</evidence>
<keyword evidence="2" id="KW-0489">Methyltransferase</keyword>
<name>A0ABM1MKB2_NICVS</name>
<dbReference type="InterPro" id="IPR042620">
    <property type="entry name" value="NSUN7"/>
</dbReference>
<dbReference type="InterPro" id="IPR029063">
    <property type="entry name" value="SAM-dependent_MTases_sf"/>
</dbReference>
<keyword evidence="2" id="KW-0808">Transferase</keyword>
<evidence type="ECO:0000313" key="1">
    <source>
        <dbReference type="Proteomes" id="UP000695000"/>
    </source>
</evidence>
<dbReference type="GO" id="GO:0008168">
    <property type="term" value="F:methyltransferase activity"/>
    <property type="evidence" value="ECO:0007669"/>
    <property type="project" value="UniProtKB-KW"/>
</dbReference>
<dbReference type="Proteomes" id="UP000695000">
    <property type="component" value="Unplaced"/>
</dbReference>
<dbReference type="GO" id="GO:0032259">
    <property type="term" value="P:methylation"/>
    <property type="evidence" value="ECO:0007669"/>
    <property type="project" value="UniProtKB-KW"/>
</dbReference>
<proteinExistence type="predicted"/>
<sequence>MEDDTLQESSKVLHDWNIIPSKSKKVPFCAPDAARLAKKEFLIGPGPITWTVSDISKAGCLLTTPPIPTSFSDEQEMRRVYTLIYDVYRYKSILSKALEDVAFFYEHPKMKKSMSRVWLLLYDLYHRSFKKRTVRNASVAQALFAESGLQEVEEAVWSDRVKLAASVARLRIKHSALRLSQLLPYHLRDEKVSTHAKHAPVTCWVNIKKVKNYDDLKAAIQKTLDLKLIEYHESLEMDSYKLDEHCPQFIIFHPSIRTKLAQSTLVQKHKLIVQDKSFCVGPATFGKIISDLQLSGTVIQSHVNSPRTTAYLASLLSQNENIKKLLAFSAGNRKSEYENYFNDLGIKNILIFSEKLIDLPPDSTSLEEVIAVFATPPNSYSAVADPIDLVCSRGGDLSMLEVLTETEDTLEGKRRVATILEEQKNTLKFAMSRPQIQFVLYETHSEIEAENNQMVRRTVSEINKCAKIHHATIQGKLKYLEPSDSESEVKVIESKNFDDTEDSEGTTPVTSEPEIVPKIKKKEQIIVPDCDLFDVSNLPQLCPNSGTCTKVNKEGCYLALMQRKQVTRLDNKYMIQMAETRGLFGSEMGKKSSKNMKKKVERTTPSPPLKIRRVKEIEIGRIAAPTLSSVGHSKFVNVGSSNECMKHKHQQKTPQTRRWWTETTRHITNVRHSLSKQKILPSVNNTEETTKGHATKFVNSLVRQTKKVDEIVAKSSKNSSSVPFYPKLRLTRNTNRYDNKIPVPIHVTLVTFPAKHFPIS</sequence>
<dbReference type="PANTHER" id="PTHR14663">
    <property type="entry name" value="METHYLTRANSFERASE NSUN7-RELATED"/>
    <property type="match status" value="1"/>
</dbReference>
<dbReference type="Gene3D" id="3.40.50.150">
    <property type="entry name" value="Vaccinia Virus protein VP39"/>
    <property type="match status" value="1"/>
</dbReference>
<dbReference type="GeneID" id="108561539"/>
<protein>
    <submittedName>
        <fullName evidence="2">Methyltransferase NSUN7</fullName>
    </submittedName>
</protein>
<dbReference type="PANTHER" id="PTHR14663:SF2">
    <property type="entry name" value="METHYLTRANSFERASE NSUN7-RELATED"/>
    <property type="match status" value="1"/>
</dbReference>
<keyword evidence="1" id="KW-1185">Reference proteome</keyword>
<dbReference type="RefSeq" id="XP_017775012.1">
    <property type="nucleotide sequence ID" value="XM_017919523.1"/>
</dbReference>